<dbReference type="SMART" id="SM00605">
    <property type="entry name" value="CW"/>
    <property type="match status" value="1"/>
</dbReference>
<dbReference type="AlphaFoldDB" id="E3LLR4"/>
<dbReference type="PANTHER" id="PTHR47629">
    <property type="entry name" value="C-TYPE LECTIN-RELATED"/>
    <property type="match status" value="1"/>
</dbReference>
<name>E3LLR4_CAERE</name>
<dbReference type="OMA" id="GQWCIGV"/>
<dbReference type="InParanoid" id="E3LLR4"/>
<accession>E3LLR4</accession>
<evidence type="ECO:0000259" key="1">
    <source>
        <dbReference type="SMART" id="SM00605"/>
    </source>
</evidence>
<protein>
    <recommendedName>
        <fullName evidence="1">PAN-3 domain-containing protein</fullName>
    </recommendedName>
</protein>
<feature type="domain" description="PAN-3" evidence="1">
    <location>
        <begin position="33"/>
        <end position="187"/>
    </location>
</feature>
<evidence type="ECO:0000313" key="2">
    <source>
        <dbReference type="EMBL" id="EFP03209.1"/>
    </source>
</evidence>
<dbReference type="eggNOG" id="KOG4297">
    <property type="taxonomic scope" value="Eukaryota"/>
</dbReference>
<dbReference type="InterPro" id="IPR016187">
    <property type="entry name" value="CTDL_fold"/>
</dbReference>
<keyword evidence="3" id="KW-1185">Reference proteome</keyword>
<sequence length="345" mass="38838">METPFLESFFLSYYIENWFFLSHFHRTLNGRNLLFYYHFSLVIARYYGRCRPHASSSSNTKIQNPETYKMIIIYGSPQSFTTYSNESLTFEECVNYCFESETCVAVYNPDVTTTVCQMFDLGKISKVKETNGGGAKVAMKMNSTDPLQCPLTAEENTFSTEMQNGQYNITPLNGIWTFSSRSCPLNFTMFERPLGFWCIGVIPVPNLLSQETGASLCSSVYGGILSGLQTLDEYNYIIGIRVLIEYALKIFSSQELSNRSLNKLPKRSKATEFDFTDPLLSAYDGYVWGKDQPSGIGATDSNCIHFGFNTSTYQSVGVDDYKCTVANTTNAGFLGYICGVRPTIR</sequence>
<dbReference type="InterPro" id="IPR006583">
    <property type="entry name" value="PAN-3_domain"/>
</dbReference>
<dbReference type="Proteomes" id="UP000008281">
    <property type="component" value="Unassembled WGS sequence"/>
</dbReference>
<dbReference type="EMBL" id="DS268411">
    <property type="protein sequence ID" value="EFP03209.1"/>
    <property type="molecule type" value="Genomic_DNA"/>
</dbReference>
<dbReference type="STRING" id="31234.E3LLR4"/>
<evidence type="ECO:0000313" key="3">
    <source>
        <dbReference type="Proteomes" id="UP000008281"/>
    </source>
</evidence>
<dbReference type="SUPFAM" id="SSF56436">
    <property type="entry name" value="C-type lectin-like"/>
    <property type="match status" value="1"/>
</dbReference>
<organism evidence="3">
    <name type="scientific">Caenorhabditis remanei</name>
    <name type="common">Caenorhabditis vulgaris</name>
    <dbReference type="NCBI Taxonomy" id="31234"/>
    <lineage>
        <taxon>Eukaryota</taxon>
        <taxon>Metazoa</taxon>
        <taxon>Ecdysozoa</taxon>
        <taxon>Nematoda</taxon>
        <taxon>Chromadorea</taxon>
        <taxon>Rhabditida</taxon>
        <taxon>Rhabditina</taxon>
        <taxon>Rhabditomorpha</taxon>
        <taxon>Rhabditoidea</taxon>
        <taxon>Rhabditidae</taxon>
        <taxon>Peloderinae</taxon>
        <taxon>Caenorhabditis</taxon>
    </lineage>
</organism>
<proteinExistence type="predicted"/>
<dbReference type="Pfam" id="PF08277">
    <property type="entry name" value="PAN_3"/>
    <property type="match status" value="1"/>
</dbReference>
<dbReference type="HOGENOM" id="CLU_045736_2_0_1"/>
<dbReference type="OrthoDB" id="5794503at2759"/>
<gene>
    <name evidence="2" type="ORF">CRE_28249</name>
</gene>
<reference evidence="2" key="1">
    <citation type="submission" date="2007-07" db="EMBL/GenBank/DDBJ databases">
        <title>PCAP assembly of the Caenorhabditis remanei genome.</title>
        <authorList>
            <consortium name="The Caenorhabditis remanei Sequencing Consortium"/>
            <person name="Wilson R.K."/>
        </authorList>
    </citation>
    <scope>NUCLEOTIDE SEQUENCE [LARGE SCALE GENOMIC DNA]</scope>
    <source>
        <strain evidence="2">PB4641</strain>
    </source>
</reference>
<dbReference type="PANTHER" id="PTHR47629:SF11">
    <property type="entry name" value="PAN-3 DOMAIN-CONTAINING PROTEIN"/>
    <property type="match status" value="1"/>
</dbReference>